<evidence type="ECO:0000256" key="6">
    <source>
        <dbReference type="ARBA" id="ARBA00022553"/>
    </source>
</evidence>
<dbReference type="InterPro" id="IPR003616">
    <property type="entry name" value="Post-SET_dom"/>
</dbReference>
<dbReference type="Gene3D" id="2.30.30.140">
    <property type="match status" value="2"/>
</dbReference>
<evidence type="ECO:0000256" key="13">
    <source>
        <dbReference type="ARBA" id="ARBA00022833"/>
    </source>
</evidence>
<dbReference type="FunFam" id="2.30.30.140:FF:000004">
    <property type="entry name" value="Histone-lysine N-methyltransferase"/>
    <property type="match status" value="1"/>
</dbReference>
<dbReference type="CDD" id="cd15648">
    <property type="entry name" value="PHD1_NSD1_2"/>
    <property type="match status" value="1"/>
</dbReference>
<feature type="domain" description="AWS" evidence="29">
    <location>
        <begin position="1712"/>
        <end position="1762"/>
    </location>
</feature>
<dbReference type="InterPro" id="IPR055197">
    <property type="entry name" value="PHDvar_NSD"/>
</dbReference>
<dbReference type="FunFam" id="3.30.40.10:FF:000093">
    <property type="entry name" value="Histone-lysine N-methyltransferase"/>
    <property type="match status" value="1"/>
</dbReference>
<keyword evidence="12 23" id="KW-0863">Zinc-finger</keyword>
<dbReference type="Pfam" id="PF00855">
    <property type="entry name" value="PWWP"/>
    <property type="match status" value="2"/>
</dbReference>
<evidence type="ECO:0000256" key="4">
    <source>
        <dbReference type="ARBA" id="ARBA00022454"/>
    </source>
</evidence>
<feature type="compositionally biased region" description="Basic and acidic residues" evidence="24">
    <location>
        <begin position="915"/>
        <end position="928"/>
    </location>
</feature>
<dbReference type="FunFam" id="2.170.270.10:FF:000002">
    <property type="entry name" value="Histone-lysine N-methyltransferase"/>
    <property type="match status" value="1"/>
</dbReference>
<keyword evidence="5" id="KW-0678">Repressor</keyword>
<feature type="compositionally biased region" description="Polar residues" evidence="24">
    <location>
        <begin position="2466"/>
        <end position="2477"/>
    </location>
</feature>
<dbReference type="Pfam" id="PF17982">
    <property type="entry name" value="C5HCH"/>
    <property type="match status" value="1"/>
</dbReference>
<dbReference type="PROSITE" id="PS51215">
    <property type="entry name" value="AWS"/>
    <property type="match status" value="1"/>
</dbReference>
<feature type="compositionally biased region" description="Basic and acidic residues" evidence="24">
    <location>
        <begin position="2354"/>
        <end position="2368"/>
    </location>
</feature>
<dbReference type="InterPro" id="IPR041306">
    <property type="entry name" value="C5HCH"/>
</dbReference>
<feature type="compositionally biased region" description="Polar residues" evidence="24">
    <location>
        <begin position="1041"/>
        <end position="1064"/>
    </location>
</feature>
<feature type="compositionally biased region" description="Polar residues" evidence="24">
    <location>
        <begin position="735"/>
        <end position="754"/>
    </location>
</feature>
<evidence type="ECO:0000313" key="34">
    <source>
        <dbReference type="RefSeq" id="XP_018107729.1"/>
    </source>
</evidence>
<dbReference type="GO" id="GO:0000785">
    <property type="term" value="C:chromatin"/>
    <property type="evidence" value="ECO:0000318"/>
    <property type="project" value="GO_Central"/>
</dbReference>
<feature type="compositionally biased region" description="Basic residues" evidence="24">
    <location>
        <begin position="1106"/>
        <end position="1116"/>
    </location>
</feature>
<dbReference type="InterPro" id="IPR019787">
    <property type="entry name" value="Znf_PHD-finger"/>
</dbReference>
<dbReference type="CDD" id="cd20161">
    <property type="entry name" value="PWWP_NSD1_rpt1"/>
    <property type="match status" value="1"/>
</dbReference>
<dbReference type="PROSITE" id="PS50280">
    <property type="entry name" value="SET"/>
    <property type="match status" value="1"/>
</dbReference>
<dbReference type="SUPFAM" id="SSF82199">
    <property type="entry name" value="SET domain"/>
    <property type="match status" value="1"/>
</dbReference>
<evidence type="ECO:0000256" key="10">
    <source>
        <dbReference type="ARBA" id="ARBA00022723"/>
    </source>
</evidence>
<evidence type="ECO:0000256" key="9">
    <source>
        <dbReference type="ARBA" id="ARBA00022691"/>
    </source>
</evidence>
<feature type="domain" description="Post-SET" evidence="28">
    <location>
        <begin position="1888"/>
        <end position="1904"/>
    </location>
</feature>
<dbReference type="GO" id="GO:0016922">
    <property type="term" value="F:nuclear receptor binding"/>
    <property type="evidence" value="ECO:0007669"/>
    <property type="project" value="UniProtKB-ARBA"/>
</dbReference>
<feature type="compositionally biased region" description="Polar residues" evidence="24">
    <location>
        <begin position="2418"/>
        <end position="2427"/>
    </location>
</feature>
<dbReference type="Gene3D" id="3.30.40.10">
    <property type="entry name" value="Zinc/RING finger domain, C3HC4 (zinc finger)"/>
    <property type="match status" value="4"/>
</dbReference>
<evidence type="ECO:0000259" key="26">
    <source>
        <dbReference type="PROSITE" id="PS50280"/>
    </source>
</evidence>
<evidence type="ECO:0000256" key="21">
    <source>
        <dbReference type="ARBA" id="ARBA00080495"/>
    </source>
</evidence>
<dbReference type="Pfam" id="PF23011">
    <property type="entry name" value="PHD-1st_NSD"/>
    <property type="match status" value="1"/>
</dbReference>
<dbReference type="GO" id="GO:0140954">
    <property type="term" value="F:histone H3K36 dimethyltransferase activity"/>
    <property type="evidence" value="ECO:0007669"/>
    <property type="project" value="UniProtKB-EC"/>
</dbReference>
<feature type="compositionally biased region" description="Polar residues" evidence="24">
    <location>
        <begin position="1182"/>
        <end position="1192"/>
    </location>
</feature>
<evidence type="ECO:0000256" key="18">
    <source>
        <dbReference type="ARBA" id="ARBA00023242"/>
    </source>
</evidence>
<feature type="compositionally biased region" description="Polar residues" evidence="24">
    <location>
        <begin position="2444"/>
        <end position="2460"/>
    </location>
</feature>
<dbReference type="GO" id="GO:0006355">
    <property type="term" value="P:regulation of DNA-templated transcription"/>
    <property type="evidence" value="ECO:0000318"/>
    <property type="project" value="GO_Central"/>
</dbReference>
<dbReference type="Gene3D" id="2.170.270.10">
    <property type="entry name" value="SET domain"/>
    <property type="match status" value="1"/>
</dbReference>
<feature type="region of interest" description="Disordered" evidence="24">
    <location>
        <begin position="1037"/>
        <end position="1067"/>
    </location>
</feature>
<evidence type="ECO:0000256" key="8">
    <source>
        <dbReference type="ARBA" id="ARBA00022679"/>
    </source>
</evidence>
<evidence type="ECO:0000313" key="31">
    <source>
        <dbReference type="RefSeq" id="XP_018107724.1"/>
    </source>
</evidence>
<feature type="compositionally biased region" description="Low complexity" evidence="24">
    <location>
        <begin position="2428"/>
        <end position="2443"/>
    </location>
</feature>
<dbReference type="GO" id="GO:0046975">
    <property type="term" value="F:histone H3K36 methyltransferase activity"/>
    <property type="evidence" value="ECO:0000318"/>
    <property type="project" value="GO_Central"/>
</dbReference>
<evidence type="ECO:0000256" key="16">
    <source>
        <dbReference type="ARBA" id="ARBA00023159"/>
    </source>
</evidence>
<dbReference type="Pfam" id="PF23004">
    <property type="entry name" value="PHDvar_NSD"/>
    <property type="match status" value="1"/>
</dbReference>
<evidence type="ECO:0000256" key="14">
    <source>
        <dbReference type="ARBA" id="ARBA00022853"/>
    </source>
</evidence>
<feature type="region of interest" description="Disordered" evidence="24">
    <location>
        <begin position="1309"/>
        <end position="1328"/>
    </location>
</feature>
<evidence type="ECO:0000313" key="32">
    <source>
        <dbReference type="RefSeq" id="XP_018107727.1"/>
    </source>
</evidence>
<feature type="compositionally biased region" description="Basic residues" evidence="24">
    <location>
        <begin position="489"/>
        <end position="498"/>
    </location>
</feature>
<dbReference type="InterPro" id="IPR013083">
    <property type="entry name" value="Znf_RING/FYVE/PHD"/>
</dbReference>
<dbReference type="PROSITE" id="PS50812">
    <property type="entry name" value="PWWP"/>
    <property type="match status" value="2"/>
</dbReference>
<dbReference type="CDD" id="cd15653">
    <property type="entry name" value="PHD3_NSD1"/>
    <property type="match status" value="1"/>
</dbReference>
<evidence type="ECO:0000256" key="3">
    <source>
        <dbReference type="ARBA" id="ARBA00018028"/>
    </source>
</evidence>
<dbReference type="OrthoDB" id="422362at2759"/>
<dbReference type="SMART" id="SM00317">
    <property type="entry name" value="SET"/>
    <property type="match status" value="1"/>
</dbReference>
<dbReference type="GO" id="GO:0005654">
    <property type="term" value="C:nucleoplasm"/>
    <property type="evidence" value="ECO:0007669"/>
    <property type="project" value="UniProtKB-ARBA"/>
</dbReference>
<feature type="domain" description="SET" evidence="26">
    <location>
        <begin position="1764"/>
        <end position="1881"/>
    </location>
</feature>
<dbReference type="RefSeq" id="XP_018107727.1">
    <property type="nucleotide sequence ID" value="XM_018252238.2"/>
</dbReference>
<dbReference type="SMART" id="SM00293">
    <property type="entry name" value="PWWP"/>
    <property type="match status" value="2"/>
</dbReference>
<dbReference type="Pfam" id="PF17907">
    <property type="entry name" value="AWS"/>
    <property type="match status" value="1"/>
</dbReference>
<feature type="compositionally biased region" description="Basic and acidic residues" evidence="24">
    <location>
        <begin position="552"/>
        <end position="562"/>
    </location>
</feature>
<evidence type="ECO:0000313" key="30">
    <source>
        <dbReference type="Proteomes" id="UP000186698"/>
    </source>
</evidence>
<dbReference type="InterPro" id="IPR047433">
    <property type="entry name" value="SET_NSD1"/>
</dbReference>
<dbReference type="InterPro" id="IPR011011">
    <property type="entry name" value="Znf_FYVE_PHD"/>
</dbReference>
<keyword evidence="10" id="KW-0479">Metal-binding</keyword>
<feature type="region of interest" description="Disordered" evidence="24">
    <location>
        <begin position="479"/>
        <end position="498"/>
    </location>
</feature>
<protein>
    <recommendedName>
        <fullName evidence="3">Histone-lysine N-methyltransferase, H3 lysine-36 specific</fullName>
        <ecNumber evidence="20">2.1.1.357</ecNumber>
    </recommendedName>
    <alternativeName>
        <fullName evidence="21">H3-K36-HMTase</fullName>
    </alternativeName>
    <alternativeName>
        <fullName evidence="22">Nuclear receptor-binding SET domain-containing protein 1</fullName>
    </alternativeName>
</protein>
<dbReference type="Pfam" id="PF00628">
    <property type="entry name" value="PHD"/>
    <property type="match status" value="1"/>
</dbReference>
<feature type="compositionally biased region" description="Polar residues" evidence="24">
    <location>
        <begin position="2288"/>
        <end position="2299"/>
    </location>
</feature>
<sequence length="2477" mass="275578">MDEACELRSTPGYYNSADPNVKSKPCTGDRGVLELPNGCSIPLSSPTQSGKSGYGQDPPSHYIPLRRLQDLASMINIEGMNGSQNMEANGSQPNPQSYFFTTNEPRVHASRPESARPFSQDLIVKPKNLKNGMHPYDSYCHIEMDEPHYGTEQLNYSLAGPGFDVPVYGQQPPVEQNIGENQSKINPTPQFASELGDLVPLGWTSNGEDPMENENLNTKTSFLSMIQDAEIPNGAPINTTPENVAHGELDHSTILQLDGRISDQGLPTVEHTDDESVSVEEEELDDLESHNELSPVPSRLQFVSKSWLPRRKKPAPVRHDEGDVVWAKFSRRPWWPCRICANSDPEGQPQRKAFSKRPSRNYYVETLGELTEKIWVPAKALVPYRGAHQFEGLPELRRTQRQGERSFKHKVPPRLLSLWQSSIEHAQDCLLRGTEKYQNIDNVEDNKQEAKYGAKHSNGPTNNLFNGFVKSSLCSIDLSSRTETDSQKQRRRLKPIKQVKHRKEELYLSDVSTEDSRTTDEPGSPEFFSGQTCNSKFGMAPSQKESYVSKPRSKEVCSTSREKNETLSSKKWNKNEELLEHELRLERTKSQSYNEQEELEKRLTGHRVENEQEEIKRCPKQRVSSVQKERYAGMAKNRKRLRIHSQLSRANKRLVASSLDSSKNVECSKEFSFSKDWVTEDLAHGHSSVKNKHGSPLTMVSLSDSCENLHNSLSEGDAPSPCQCPIKDVPKLTPENKNSLAHDSSSQKSQSENVLDSKLDHRSVKASLSKTTRPEAMNLLSNMHEKSCDSMKNETKVVNSVISGLKELSSRSQSEDGAENTISKPSTPLLFPSAPGQNRIPLEPDYKFSNLLMMLKDLHDNKTKERPLMTGQNTELSCSRTCEDSVKSSPDIMPELGGVSGSHIYNNEVGMVKESNHQDKLGAKDQTKMIRKSSSKKNSTSQKKPSLVSKRVAKYKKVQISSQKVSASSECTELATNSHNTSVQSQGECPNKSITHPYHCSTSEVGASYPVETGPNLEQSNECSRWESEKCVAPKKRWQKLKNNGPENSTNFSNKASNKSSLCNKEQDVSEVPKLLQDYDVTLGEPELSSIVAQPEAPKRGANFGKKYKKRKRFNKRSSEHVKTSTPKNNKQKKLGLSLQLEVGKQKNIKLILPAADFVSEISSKATSSSQFAKMAKAYSKGTKSPDNQENSDSSEKEEHGLASPEQSLSDGFSETSSTPAQSQVNPVRENRRKSKLIPRVCEFDDLDEQLELLEEDPVPPAKIAKTTSFKHSVLKPSFRYRAASRASMLPENRSRRKRIRLAGKFKKKRNRISRQSSYSLEEPHENGIASYSDTAEEGLEHELTGAYSKKNQGERSGGGAAMKENVCQVCEKPGELLLCEAQCCGAFHLQCLGMEAMPQGKFVCTECSSGYHTCFVCKESDQGVKRCMLPLCGKYYHEDCALKYPPTSQQNRGFRCSLHICSTCYSTNPSNPSASKGRLMRCVRCPIAYHANDFCLPAGAVTLASNSIICPNHFTPRRGCKNHEHINVSWCFVCSEGGSLLCCESCPAAFHRECLNIDMPEGSWFCNDCKAGKKPHYKEVVWVKVGRYRWWPAEVCPPKTIPANIQKMKHDIGEFPVVFFGSKDYLWTHQARVFPYMEGDALNKDKMSKGMDAVYKKGLMEAAERFEELKAQKEMRQLQEDKKNDKKPPPYKHIKVNRPIGKVQILTADLSEIPRCNCKATDETPCGQDSECINRMLLYECHPSVCPAGERCQNQAFSKRQYPEVEIFRTLSRGWGLRCKTDIKKGEFVNEYVGEMIDEEECRARIRYAQEHDITNFYMLTLDKDRVIDAGPKGNFARFMNHCCQPNCETQKWTVNGDTRVGLFALCDVKAGIELTFNYNLECLGNGKTVCKCGAPNCSGFLGVRPKNQPVSSEDKGKKRKQYVKRKKSEVVKEHEDECFSCGDGGQLVSCKKHGCPKVYHADCLNLTRRPAGKWECPWHQCDICHKEAASLCEMCPSSFCKQHREGMLFISKLDGRLSCTDHDPCGPHPLEPGEIREYDSSNEQNDSAGPSLPKKQTLERKENTSSSNSHKKNVSLTEVLLTPAAAGSPSGGNVVLALEQNPKHDRKKNVVSVEQKPLSAGKILLASAGQKCTSGNKLLLASAIQKSLPAGKVVLTSLGKKTLPVGKVLLASIGKKHLSAGKVLLTSVGKNSPSVGRMLLSTPGKHSLPAGKVLLASSGKYTTAAKVLLASAANQHASAERNQLDGNKADKQNDVKDTQHSSDSDTKHRITKKPLNNPSKDKLNATMEQPLSPNHTAGFQKPISPCKKERTCTPSRTGRPKEYQHVQPDNEAHPKTHLKRSNLPTSRNSLSAHKERFQISSKKEGSVRTSQVENHATLIKDSPSPTIKKKPTAPSERSLSATKSPSNPAPPENSSGTREISFTVASSEKTVSTSEKSLSSVVQEKTSSTEPSLSSNCQPPLLSSHCQSASRCKEK</sequence>
<dbReference type="SMART" id="SM00570">
    <property type="entry name" value="AWS"/>
    <property type="match status" value="1"/>
</dbReference>
<dbReference type="GO" id="GO:0008270">
    <property type="term" value="F:zinc ion binding"/>
    <property type="evidence" value="ECO:0007669"/>
    <property type="project" value="UniProtKB-KW"/>
</dbReference>
<evidence type="ECO:0000256" key="20">
    <source>
        <dbReference type="ARBA" id="ARBA00066810"/>
    </source>
</evidence>
<evidence type="ECO:0000256" key="15">
    <source>
        <dbReference type="ARBA" id="ARBA00023015"/>
    </source>
</evidence>
<dbReference type="SUPFAM" id="SSF63748">
    <property type="entry name" value="Tudor/PWWP/MBT"/>
    <property type="match status" value="2"/>
</dbReference>
<dbReference type="FunFam" id="3.30.40.10:FF:000025">
    <property type="entry name" value="Histone-lysine N-methyltransferase"/>
    <property type="match status" value="1"/>
</dbReference>
<accession>A0A8J0UPA0</accession>
<dbReference type="InterPro" id="IPR001965">
    <property type="entry name" value="Znf_PHD"/>
</dbReference>
<dbReference type="CDD" id="cd19210">
    <property type="entry name" value="SET_NSD1"/>
    <property type="match status" value="1"/>
</dbReference>
<dbReference type="SUPFAM" id="SSF57903">
    <property type="entry name" value="FYVE/PHD zinc finger"/>
    <property type="match status" value="3"/>
</dbReference>
<feature type="domain" description="PWWP" evidence="27">
    <location>
        <begin position="1578"/>
        <end position="1640"/>
    </location>
</feature>
<dbReference type="RefSeq" id="XP_018107724.1">
    <property type="nucleotide sequence ID" value="XM_018252235.2"/>
</dbReference>
<dbReference type="PROSITE" id="PS50016">
    <property type="entry name" value="ZF_PHD_2"/>
    <property type="match status" value="2"/>
</dbReference>
<dbReference type="RefSeq" id="XP_018107728.1">
    <property type="nucleotide sequence ID" value="XM_018252239.2"/>
</dbReference>
<dbReference type="InterPro" id="IPR055198">
    <property type="entry name" value="NSD_PHD"/>
</dbReference>
<name>A0A8J0UPA0_XENLA</name>
<dbReference type="Proteomes" id="UP000186698">
    <property type="component" value="Chromosome 3L"/>
</dbReference>
<dbReference type="AGR" id="Xenbase:XB-GENE-17342718"/>
<dbReference type="GeneID" id="108710978"/>
<feature type="region of interest" description="Disordered" evidence="24">
    <location>
        <begin position="2032"/>
        <end position="2076"/>
    </location>
</feature>
<dbReference type="CDD" id="cd15656">
    <property type="entry name" value="PHD4_NSD1"/>
    <property type="match status" value="1"/>
</dbReference>
<dbReference type="KEGG" id="xla:108710978"/>
<feature type="region of interest" description="Disordered" evidence="24">
    <location>
        <begin position="1908"/>
        <end position="1927"/>
    </location>
</feature>
<feature type="region of interest" description="Disordered" evidence="24">
    <location>
        <begin position="1092"/>
        <end position="1137"/>
    </location>
</feature>
<evidence type="ECO:0000256" key="17">
    <source>
        <dbReference type="ARBA" id="ARBA00023163"/>
    </source>
</evidence>
<comment type="catalytic activity">
    <reaction evidence="19">
        <text>L-lysyl(36)-[histone H3] + 2 S-adenosyl-L-methionine = N(6),N(6)-dimethyl-L-lysyl(36)-[histone H3] + 2 S-adenosyl-L-homocysteine + 2 H(+)</text>
        <dbReference type="Rhea" id="RHEA:60308"/>
        <dbReference type="Rhea" id="RHEA-COMP:9785"/>
        <dbReference type="Rhea" id="RHEA-COMP:9787"/>
        <dbReference type="ChEBI" id="CHEBI:15378"/>
        <dbReference type="ChEBI" id="CHEBI:29969"/>
        <dbReference type="ChEBI" id="CHEBI:57856"/>
        <dbReference type="ChEBI" id="CHEBI:59789"/>
        <dbReference type="ChEBI" id="CHEBI:61976"/>
        <dbReference type="EC" id="2.1.1.357"/>
    </reaction>
</comment>
<dbReference type="InterPro" id="IPR047432">
    <property type="entry name" value="PHD5_NSD1"/>
</dbReference>
<feature type="region of interest" description="Disordered" evidence="24">
    <location>
        <begin position="808"/>
        <end position="838"/>
    </location>
</feature>
<dbReference type="PROSITE" id="PS50868">
    <property type="entry name" value="POST_SET"/>
    <property type="match status" value="1"/>
</dbReference>
<dbReference type="SMART" id="SM00508">
    <property type="entry name" value="PostSET"/>
    <property type="match status" value="1"/>
</dbReference>
<feature type="compositionally biased region" description="Basic and acidic residues" evidence="24">
    <location>
        <begin position="1674"/>
        <end position="1689"/>
    </location>
</feature>
<evidence type="ECO:0000256" key="2">
    <source>
        <dbReference type="ARBA" id="ARBA00004286"/>
    </source>
</evidence>
<comment type="subcellular location">
    <subcellularLocation>
        <location evidence="2">Chromosome</location>
    </subcellularLocation>
    <subcellularLocation>
        <location evidence="1">Nucleus</location>
    </subcellularLocation>
</comment>
<dbReference type="InterPro" id="IPR000313">
    <property type="entry name" value="PWWP_dom"/>
</dbReference>
<keyword evidence="15" id="KW-0805">Transcription regulation</keyword>
<dbReference type="CDD" id="cd15659">
    <property type="entry name" value="PHD5_NSD1"/>
    <property type="match status" value="1"/>
</dbReference>
<keyword evidence="4" id="KW-0158">Chromosome</keyword>
<dbReference type="InterPro" id="IPR047426">
    <property type="entry name" value="PHD1_NSD1_2"/>
</dbReference>
<keyword evidence="30" id="KW-1185">Reference proteome</keyword>
<keyword evidence="13" id="KW-0862">Zinc</keyword>
<feature type="compositionally biased region" description="Polar residues" evidence="24">
    <location>
        <begin position="2344"/>
        <end position="2353"/>
    </location>
</feature>
<dbReference type="InterPro" id="IPR001214">
    <property type="entry name" value="SET_dom"/>
</dbReference>
<evidence type="ECO:0000256" key="22">
    <source>
        <dbReference type="ARBA" id="ARBA00081785"/>
    </source>
</evidence>
<keyword evidence="7" id="KW-0489">Methyltransferase</keyword>
<feature type="compositionally biased region" description="Polar residues" evidence="24">
    <location>
        <begin position="42"/>
        <end position="51"/>
    </location>
</feature>
<evidence type="ECO:0000313" key="35">
    <source>
        <dbReference type="Xenbase" id="XB-GENE-17342718"/>
    </source>
</evidence>
<evidence type="ECO:0000259" key="29">
    <source>
        <dbReference type="PROSITE" id="PS51215"/>
    </source>
</evidence>
<dbReference type="GO" id="GO:0003712">
    <property type="term" value="F:transcription coregulator activity"/>
    <property type="evidence" value="ECO:0007669"/>
    <property type="project" value="UniProtKB-ARBA"/>
</dbReference>
<evidence type="ECO:0000259" key="25">
    <source>
        <dbReference type="PROSITE" id="PS50016"/>
    </source>
</evidence>
<keyword evidence="11" id="KW-0677">Repeat</keyword>
<dbReference type="GO" id="GO:0005634">
    <property type="term" value="C:nucleus"/>
    <property type="evidence" value="ECO:0000318"/>
    <property type="project" value="GO_Central"/>
</dbReference>
<feature type="region of interest" description="Disordered" evidence="24">
    <location>
        <begin position="915"/>
        <end position="950"/>
    </location>
</feature>
<keyword evidence="17" id="KW-0804">Transcription</keyword>
<evidence type="ECO:0000256" key="12">
    <source>
        <dbReference type="ARBA" id="ARBA00022771"/>
    </source>
</evidence>
<feature type="domain" description="PHD-type" evidence="25">
    <location>
        <begin position="1365"/>
        <end position="1411"/>
    </location>
</feature>
<reference evidence="31 32" key="1">
    <citation type="submission" date="2022-04" db="UniProtKB">
        <authorList>
            <consortium name="RefSeq"/>
        </authorList>
    </citation>
    <scope>IDENTIFICATION</scope>
    <source>
        <strain evidence="31 32">J_2021</strain>
        <tissue evidence="31 32">Erythrocytes</tissue>
    </source>
</reference>
<organism evidence="34">
    <name type="scientific">Xenopus laevis</name>
    <name type="common">African clawed frog</name>
    <dbReference type="NCBI Taxonomy" id="8355"/>
    <lineage>
        <taxon>Eukaryota</taxon>
        <taxon>Metazoa</taxon>
        <taxon>Chordata</taxon>
        <taxon>Craniata</taxon>
        <taxon>Vertebrata</taxon>
        <taxon>Euteleostomi</taxon>
        <taxon>Amphibia</taxon>
        <taxon>Batrachia</taxon>
        <taxon>Anura</taxon>
        <taxon>Pipoidea</taxon>
        <taxon>Pipidae</taxon>
        <taxon>Xenopodinae</taxon>
        <taxon>Xenopus</taxon>
        <taxon>Xenopus</taxon>
    </lineage>
</organism>
<keyword evidence="14" id="KW-0156">Chromatin regulator</keyword>
<evidence type="ECO:0000259" key="27">
    <source>
        <dbReference type="PROSITE" id="PS50812"/>
    </source>
</evidence>
<feature type="region of interest" description="Disordered" evidence="24">
    <location>
        <begin position="1"/>
        <end position="59"/>
    </location>
</feature>
<dbReference type="Pfam" id="PF00856">
    <property type="entry name" value="SET"/>
    <property type="match status" value="1"/>
</dbReference>
<feature type="region of interest" description="Disordered" evidence="24">
    <location>
        <begin position="708"/>
        <end position="773"/>
    </location>
</feature>
<feature type="compositionally biased region" description="Low complexity" evidence="24">
    <location>
        <begin position="936"/>
        <end position="946"/>
    </location>
</feature>
<dbReference type="SMART" id="SM00249">
    <property type="entry name" value="PHD"/>
    <property type="match status" value="5"/>
</dbReference>
<dbReference type="Pfam" id="PF22908">
    <property type="entry name" value="PHD_NSD"/>
    <property type="match status" value="1"/>
</dbReference>
<evidence type="ECO:0000256" key="5">
    <source>
        <dbReference type="ARBA" id="ARBA00022491"/>
    </source>
</evidence>
<evidence type="ECO:0000256" key="1">
    <source>
        <dbReference type="ARBA" id="ARBA00004123"/>
    </source>
</evidence>
<keyword evidence="9" id="KW-0949">S-adenosyl-L-methionine</keyword>
<feature type="domain" description="PHD-type" evidence="25">
    <location>
        <begin position="1529"/>
        <end position="1573"/>
    </location>
</feature>
<keyword evidence="6" id="KW-0597">Phosphoprotein</keyword>
<feature type="compositionally biased region" description="Polar residues" evidence="24">
    <location>
        <begin position="1205"/>
        <end position="1226"/>
    </location>
</feature>
<dbReference type="FunFam" id="3.30.40.10:FF:000201">
    <property type="entry name" value="Histone-lysine N-methyltransferase"/>
    <property type="match status" value="1"/>
</dbReference>
<dbReference type="InterPro" id="IPR059153">
    <property type="entry name" value="NSD_PHD-1st"/>
</dbReference>
<feature type="region of interest" description="Disordered" evidence="24">
    <location>
        <begin position="509"/>
        <end position="562"/>
    </location>
</feature>
<dbReference type="PANTHER" id="PTHR22884">
    <property type="entry name" value="SET DOMAIN PROTEINS"/>
    <property type="match status" value="1"/>
</dbReference>
<dbReference type="InterPro" id="IPR050777">
    <property type="entry name" value="SET2_Histone-Lys_MeTrsfase"/>
</dbReference>
<feature type="region of interest" description="Disordered" evidence="24">
    <location>
        <begin position="1164"/>
        <end position="1232"/>
    </location>
</feature>
<dbReference type="FunFam" id="3.30.40.10:FF:000153">
    <property type="entry name" value="Histone-lysine N-methyltransferase NSD2"/>
    <property type="match status" value="1"/>
</dbReference>
<keyword evidence="18" id="KW-0539">Nucleus</keyword>
<gene>
    <name evidence="31 32 33 34 35" type="primary">nsd1.L</name>
</gene>
<feature type="region of interest" description="Disordered" evidence="24">
    <location>
        <begin position="1674"/>
        <end position="1694"/>
    </location>
</feature>
<feature type="region of interest" description="Disordered" evidence="24">
    <location>
        <begin position="2240"/>
        <end position="2477"/>
    </location>
</feature>
<dbReference type="InterPro" id="IPR047428">
    <property type="entry name" value="PHD2_NSD1"/>
</dbReference>
<keyword evidence="16" id="KW-0010">Activator</keyword>
<evidence type="ECO:0000256" key="23">
    <source>
        <dbReference type="PROSITE-ProRule" id="PRU00146"/>
    </source>
</evidence>
<dbReference type="InterPro" id="IPR047429">
    <property type="entry name" value="PHD3_NSD1"/>
</dbReference>
<evidence type="ECO:0000256" key="7">
    <source>
        <dbReference type="ARBA" id="ARBA00022603"/>
    </source>
</evidence>
<feature type="compositionally biased region" description="Basic and acidic residues" evidence="24">
    <location>
        <begin position="2240"/>
        <end position="2270"/>
    </location>
</feature>
<proteinExistence type="predicted"/>
<dbReference type="GO" id="GO:0032259">
    <property type="term" value="P:methylation"/>
    <property type="evidence" value="ECO:0007669"/>
    <property type="project" value="UniProtKB-KW"/>
</dbReference>
<feature type="compositionally biased region" description="Basic and acidic residues" evidence="24">
    <location>
        <begin position="2032"/>
        <end position="2041"/>
    </location>
</feature>
<dbReference type="EC" id="2.1.1.357" evidence="20"/>
<dbReference type="InterPro" id="IPR047430">
    <property type="entry name" value="PHD4_NSD1"/>
</dbReference>
<dbReference type="InterPro" id="IPR006560">
    <property type="entry name" value="AWS_dom"/>
</dbReference>
<evidence type="ECO:0000256" key="19">
    <source>
        <dbReference type="ARBA" id="ARBA00050654"/>
    </source>
</evidence>
<dbReference type="RefSeq" id="XP_018107729.1">
    <property type="nucleotide sequence ID" value="XM_018252240.2"/>
</dbReference>
<dbReference type="InterPro" id="IPR019786">
    <property type="entry name" value="Zinc_finger_PHD-type_CS"/>
</dbReference>
<dbReference type="CTD" id="108710978"/>
<evidence type="ECO:0000259" key="28">
    <source>
        <dbReference type="PROSITE" id="PS50868"/>
    </source>
</evidence>
<dbReference type="PROSITE" id="PS01359">
    <property type="entry name" value="ZF_PHD_1"/>
    <property type="match status" value="1"/>
</dbReference>
<dbReference type="Xenbase" id="XB-GENE-17342718">
    <property type="gene designation" value="nsd1.L"/>
</dbReference>
<keyword evidence="8" id="KW-0808">Transferase</keyword>
<dbReference type="CDD" id="cd15650">
    <property type="entry name" value="PHD2_NSD1"/>
    <property type="match status" value="1"/>
</dbReference>
<evidence type="ECO:0000256" key="11">
    <source>
        <dbReference type="ARBA" id="ARBA00022737"/>
    </source>
</evidence>
<dbReference type="InterPro" id="IPR046341">
    <property type="entry name" value="SET_dom_sf"/>
</dbReference>
<evidence type="ECO:0000313" key="33">
    <source>
        <dbReference type="RefSeq" id="XP_018107728.1"/>
    </source>
</evidence>
<evidence type="ECO:0000256" key="24">
    <source>
        <dbReference type="SAM" id="MobiDB-lite"/>
    </source>
</evidence>
<feature type="compositionally biased region" description="Basic and acidic residues" evidence="24">
    <location>
        <begin position="2321"/>
        <end position="2336"/>
    </location>
</feature>
<feature type="domain" description="PWWP" evidence="27">
    <location>
        <begin position="321"/>
        <end position="387"/>
    </location>
</feature>